<feature type="transmembrane region" description="Helical" evidence="12">
    <location>
        <begin position="385"/>
        <end position="408"/>
    </location>
</feature>
<dbReference type="InterPro" id="IPR013013">
    <property type="entry name" value="PTS_EIIC_1"/>
</dbReference>
<dbReference type="GO" id="GO:0015771">
    <property type="term" value="P:trehalose transport"/>
    <property type="evidence" value="ECO:0007669"/>
    <property type="project" value="TreeGrafter"/>
</dbReference>
<dbReference type="eggNOG" id="COG1264">
    <property type="taxonomic scope" value="Bacteria"/>
</dbReference>
<evidence type="ECO:0000256" key="7">
    <source>
        <dbReference type="ARBA" id="ARBA00022692"/>
    </source>
</evidence>
<comment type="subcellular location">
    <subcellularLocation>
        <location evidence="1">Cell membrane</location>
        <topology evidence="1">Multi-pass membrane protein</topology>
    </subcellularLocation>
</comment>
<name>B9Y4Q9_9FIRM</name>
<evidence type="ECO:0000256" key="5">
    <source>
        <dbReference type="ARBA" id="ARBA00022679"/>
    </source>
</evidence>
<reference evidence="15 16" key="2">
    <citation type="submission" date="2009-02" db="EMBL/GenBank/DDBJ databases">
        <title>Draft genome sequence of Holdemania filiformis DSM 12042.</title>
        <authorList>
            <person name="Sudarsanam P."/>
            <person name="Ley R."/>
            <person name="Guruge J."/>
            <person name="Turnbaugh P.J."/>
            <person name="Mahowald M."/>
            <person name="Liep D."/>
            <person name="Gordon J."/>
        </authorList>
    </citation>
    <scope>NUCLEOTIDE SEQUENCE [LARGE SCALE GENOMIC DNA]</scope>
    <source>
        <strain evidence="15 16">DSM 12042</strain>
    </source>
</reference>
<dbReference type="FunFam" id="3.30.1360.60:FF:000001">
    <property type="entry name" value="PTS system glucose-specific IIBC component PtsG"/>
    <property type="match status" value="1"/>
</dbReference>
<dbReference type="GO" id="GO:0090589">
    <property type="term" value="F:protein-phosphocysteine-trehalose phosphotransferase system transporter activity"/>
    <property type="evidence" value="ECO:0007669"/>
    <property type="project" value="TreeGrafter"/>
</dbReference>
<dbReference type="GO" id="GO:0005886">
    <property type="term" value="C:plasma membrane"/>
    <property type="evidence" value="ECO:0007669"/>
    <property type="project" value="UniProtKB-SubCell"/>
</dbReference>
<feature type="transmembrane region" description="Helical" evidence="12">
    <location>
        <begin position="320"/>
        <end position="345"/>
    </location>
</feature>
<evidence type="ECO:0000256" key="1">
    <source>
        <dbReference type="ARBA" id="ARBA00004651"/>
    </source>
</evidence>
<keyword evidence="8" id="KW-0418">Kinase</keyword>
<feature type="transmembrane region" description="Helical" evidence="12">
    <location>
        <begin position="212"/>
        <end position="230"/>
    </location>
</feature>
<dbReference type="GO" id="GO:0009401">
    <property type="term" value="P:phosphoenolpyruvate-dependent sugar phosphotransferase system"/>
    <property type="evidence" value="ECO:0007669"/>
    <property type="project" value="UniProtKB-KW"/>
</dbReference>
<keyword evidence="6" id="KW-0598">Phosphotransferase system</keyword>
<feature type="transmembrane region" description="Helical" evidence="12">
    <location>
        <begin position="273"/>
        <end position="299"/>
    </location>
</feature>
<keyword evidence="2" id="KW-0813">Transport</keyword>
<evidence type="ECO:0000256" key="12">
    <source>
        <dbReference type="SAM" id="Phobius"/>
    </source>
</evidence>
<evidence type="ECO:0000256" key="3">
    <source>
        <dbReference type="ARBA" id="ARBA00022475"/>
    </source>
</evidence>
<dbReference type="GO" id="GO:0016301">
    <property type="term" value="F:kinase activity"/>
    <property type="evidence" value="ECO:0007669"/>
    <property type="project" value="UniProtKB-KW"/>
</dbReference>
<dbReference type="STRING" id="545696.HOLDEFILI_00790"/>
<dbReference type="InterPro" id="IPR036878">
    <property type="entry name" value="Glu_permease_IIB"/>
</dbReference>
<dbReference type="AlphaFoldDB" id="B9Y4Q9"/>
<keyword evidence="3" id="KW-1003">Cell membrane</keyword>
<evidence type="ECO:0000256" key="11">
    <source>
        <dbReference type="PROSITE-ProRule" id="PRU00421"/>
    </source>
</evidence>
<comment type="caution">
    <text evidence="15">The sequence shown here is derived from an EMBL/GenBank/DDBJ whole genome shotgun (WGS) entry which is preliminary data.</text>
</comment>
<keyword evidence="9 12" id="KW-1133">Transmembrane helix</keyword>
<proteinExistence type="predicted"/>
<evidence type="ECO:0000256" key="10">
    <source>
        <dbReference type="ARBA" id="ARBA00023136"/>
    </source>
</evidence>
<dbReference type="Pfam" id="PF00367">
    <property type="entry name" value="PTS_EIIB"/>
    <property type="match status" value="1"/>
</dbReference>
<evidence type="ECO:0000256" key="2">
    <source>
        <dbReference type="ARBA" id="ARBA00022448"/>
    </source>
</evidence>
<dbReference type="PROSITE" id="PS51098">
    <property type="entry name" value="PTS_EIIB_TYPE_1"/>
    <property type="match status" value="1"/>
</dbReference>
<feature type="transmembrane region" description="Helical" evidence="12">
    <location>
        <begin position="153"/>
        <end position="173"/>
    </location>
</feature>
<dbReference type="CDD" id="cd00212">
    <property type="entry name" value="PTS_IIB_glc"/>
    <property type="match status" value="1"/>
</dbReference>
<evidence type="ECO:0000313" key="15">
    <source>
        <dbReference type="EMBL" id="EEF69031.1"/>
    </source>
</evidence>
<feature type="transmembrane region" description="Helical" evidence="12">
    <location>
        <begin position="242"/>
        <end position="267"/>
    </location>
</feature>
<feature type="transmembrane region" description="Helical" evidence="12">
    <location>
        <begin position="357"/>
        <end position="378"/>
    </location>
</feature>
<dbReference type="Gene3D" id="3.30.1360.60">
    <property type="entry name" value="Glucose permease domain IIB"/>
    <property type="match status" value="1"/>
</dbReference>
<dbReference type="Pfam" id="PF02378">
    <property type="entry name" value="PTS_EIIC"/>
    <property type="match status" value="1"/>
</dbReference>
<feature type="domain" description="PTS EIIC type-1" evidence="14">
    <location>
        <begin position="111"/>
        <end position="462"/>
    </location>
</feature>
<evidence type="ECO:0000256" key="6">
    <source>
        <dbReference type="ARBA" id="ARBA00022683"/>
    </source>
</evidence>
<dbReference type="HOGENOM" id="CLU_012312_2_0_9"/>
<dbReference type="PROSITE" id="PS51103">
    <property type="entry name" value="PTS_EIIC_TYPE_1"/>
    <property type="match status" value="1"/>
</dbReference>
<dbReference type="GO" id="GO:0008982">
    <property type="term" value="F:protein-N(PI)-phosphohistidine-sugar phosphotransferase activity"/>
    <property type="evidence" value="ECO:0007669"/>
    <property type="project" value="InterPro"/>
</dbReference>
<sequence>MGKYEELSRKALEALGGVENITHVTHCATRLRISYARKSVVNEEGLKDLPGSAGIVNKDKQIQIIIGPGVHDAYEEFLEISGWREGGAVAAEEEEETGPKNAMYYLNKFGNFVAPIFMPVVPAMITGGMILAIKNLLVNYFGMGVDSGTAQLMLMIFDAGFAFLPVYVGYTLASQLKMQPIMGAFLGATLIAPRFATGTVTDFFGIGIPQVSYSSTVIPIVLGVFFMYYVQKVLKKIIPEALTFFLTPLITMILVVPVTLIVLGPIGNQLSGYIAAFCIWLTNTLGFIAQPILSAIYPYMVMFGLDKGLSPIGIELIANLGYNSVTGIMGFVSNICIGGTALAVATTIKDNKAQKGMIASFGVTVLCGVTEPAFYGALLSRPKALIGTAIGAVSAGLVAGLFGLRTFVQGGCPGYLTLLFFVDQNGGLHYVWIAILVAAIATIVSFAATKVILSRDMKKAAK</sequence>
<feature type="domain" description="PTS EIIB type-1" evidence="13">
    <location>
        <begin position="5"/>
        <end position="87"/>
    </location>
</feature>
<keyword evidence="7 12" id="KW-0812">Transmembrane</keyword>
<dbReference type="eggNOG" id="COG1263">
    <property type="taxonomic scope" value="Bacteria"/>
</dbReference>
<dbReference type="RefSeq" id="WP_006058000.1">
    <property type="nucleotide sequence ID" value="NZ_GG657553.1"/>
</dbReference>
<dbReference type="InterPro" id="IPR050558">
    <property type="entry name" value="PTS_Sugar-Specific_Components"/>
</dbReference>
<dbReference type="Proteomes" id="UP000005950">
    <property type="component" value="Unassembled WGS sequence"/>
</dbReference>
<feature type="transmembrane region" description="Helical" evidence="12">
    <location>
        <begin position="185"/>
        <end position="206"/>
    </location>
</feature>
<evidence type="ECO:0000256" key="8">
    <source>
        <dbReference type="ARBA" id="ARBA00022777"/>
    </source>
</evidence>
<accession>B9Y4Q9</accession>
<dbReference type="PANTHER" id="PTHR30175:SF1">
    <property type="entry name" value="PTS SYSTEM ARBUTIN-, CELLOBIOSE-, AND SALICIN-SPECIFIC EIIBC COMPONENT-RELATED"/>
    <property type="match status" value="1"/>
</dbReference>
<evidence type="ECO:0000259" key="13">
    <source>
        <dbReference type="PROSITE" id="PS51098"/>
    </source>
</evidence>
<keyword evidence="4" id="KW-0762">Sugar transport</keyword>
<gene>
    <name evidence="15" type="ORF">HOLDEFILI_00790</name>
</gene>
<evidence type="ECO:0000313" key="16">
    <source>
        <dbReference type="Proteomes" id="UP000005950"/>
    </source>
</evidence>
<evidence type="ECO:0000256" key="9">
    <source>
        <dbReference type="ARBA" id="ARBA00022989"/>
    </source>
</evidence>
<feature type="transmembrane region" description="Helical" evidence="12">
    <location>
        <begin position="109"/>
        <end position="133"/>
    </location>
</feature>
<dbReference type="InterPro" id="IPR001996">
    <property type="entry name" value="PTS_IIB_1"/>
</dbReference>
<dbReference type="InterPro" id="IPR003352">
    <property type="entry name" value="PTS_EIIC"/>
</dbReference>
<keyword evidence="5 15" id="KW-0808">Transferase</keyword>
<dbReference type="OrthoDB" id="92465at2"/>
<protein>
    <submittedName>
        <fullName evidence="15">Phosphotransferase system, EIIC</fullName>
    </submittedName>
</protein>
<keyword evidence="10 12" id="KW-0472">Membrane</keyword>
<dbReference type="SUPFAM" id="SSF55604">
    <property type="entry name" value="Glucose permease domain IIB"/>
    <property type="match status" value="1"/>
</dbReference>
<dbReference type="InterPro" id="IPR018113">
    <property type="entry name" value="PTrfase_EIIB_Cys"/>
</dbReference>
<feature type="transmembrane region" description="Helical" evidence="12">
    <location>
        <begin position="428"/>
        <end position="453"/>
    </location>
</feature>
<feature type="active site" description="Phosphocysteine intermediate; for EIIB activity" evidence="11">
    <location>
        <position position="27"/>
    </location>
</feature>
<dbReference type="EMBL" id="ACCF01000051">
    <property type="protein sequence ID" value="EEF69031.1"/>
    <property type="molecule type" value="Genomic_DNA"/>
</dbReference>
<evidence type="ECO:0000259" key="14">
    <source>
        <dbReference type="PROSITE" id="PS51103"/>
    </source>
</evidence>
<evidence type="ECO:0000256" key="4">
    <source>
        <dbReference type="ARBA" id="ARBA00022597"/>
    </source>
</evidence>
<dbReference type="PANTHER" id="PTHR30175">
    <property type="entry name" value="PHOSPHOTRANSFERASE SYSTEM TRANSPORT PROTEIN"/>
    <property type="match status" value="1"/>
</dbReference>
<reference evidence="15 16" key="1">
    <citation type="submission" date="2008-12" db="EMBL/GenBank/DDBJ databases">
        <authorList>
            <person name="Fulton L."/>
            <person name="Clifton S."/>
            <person name="Fulton B."/>
            <person name="Xu J."/>
            <person name="Minx P."/>
            <person name="Pepin K.H."/>
            <person name="Johnson M."/>
            <person name="Bhonagiri V."/>
            <person name="Nash W.E."/>
            <person name="Mardis E.R."/>
            <person name="Wilson R.K."/>
        </authorList>
    </citation>
    <scope>NUCLEOTIDE SEQUENCE [LARGE SCALE GENOMIC DNA]</scope>
    <source>
        <strain evidence="15 16">DSM 12042</strain>
    </source>
</reference>
<organism evidence="15 16">
    <name type="scientific">Holdemania filiformis DSM 12042</name>
    <dbReference type="NCBI Taxonomy" id="545696"/>
    <lineage>
        <taxon>Bacteria</taxon>
        <taxon>Bacillati</taxon>
        <taxon>Bacillota</taxon>
        <taxon>Erysipelotrichia</taxon>
        <taxon>Erysipelotrichales</taxon>
        <taxon>Erysipelotrichaceae</taxon>
        <taxon>Holdemania</taxon>
    </lineage>
</organism>